<organism evidence="13 14">
    <name type="scientific">Cardiosporidium cionae</name>
    <dbReference type="NCBI Taxonomy" id="476202"/>
    <lineage>
        <taxon>Eukaryota</taxon>
        <taxon>Sar</taxon>
        <taxon>Alveolata</taxon>
        <taxon>Apicomplexa</taxon>
        <taxon>Aconoidasida</taxon>
        <taxon>Nephromycida</taxon>
        <taxon>Cardiosporidium</taxon>
    </lineage>
</organism>
<reference evidence="13 14" key="1">
    <citation type="journal article" date="2020" name="bioRxiv">
        <title>Metabolic contributions of an alphaproteobacterial endosymbiont in the apicomplexan Cardiosporidium cionae.</title>
        <authorList>
            <person name="Hunter E.S."/>
            <person name="Paight C.J."/>
            <person name="Lane C.E."/>
        </authorList>
    </citation>
    <scope>NUCLEOTIDE SEQUENCE [LARGE SCALE GENOMIC DNA]</scope>
    <source>
        <strain evidence="13">ESH_2018</strain>
    </source>
</reference>
<dbReference type="SUPFAM" id="SSF55424">
    <property type="entry name" value="FAD/NAD-linked reductases, dimerisation (C-terminal) domain"/>
    <property type="match status" value="1"/>
</dbReference>
<dbReference type="PRINTS" id="PR00411">
    <property type="entry name" value="PNDRDTASEI"/>
</dbReference>
<keyword evidence="10" id="KW-1133">Transmembrane helix</keyword>
<comment type="caution">
    <text evidence="13">The sequence shown here is derived from an EMBL/GenBank/DDBJ whole genome shotgun (WGS) entry which is preliminary data.</text>
</comment>
<evidence type="ECO:0000256" key="9">
    <source>
        <dbReference type="RuleBase" id="RU003691"/>
    </source>
</evidence>
<keyword evidence="8 9" id="KW-0676">Redox-active center</keyword>
<evidence type="ECO:0000256" key="3">
    <source>
        <dbReference type="ARBA" id="ARBA00022630"/>
    </source>
</evidence>
<evidence type="ECO:0000259" key="11">
    <source>
        <dbReference type="Pfam" id="PF02852"/>
    </source>
</evidence>
<dbReference type="InterPro" id="IPR050151">
    <property type="entry name" value="Class-I_Pyr_Nuc-Dis_Oxidored"/>
</dbReference>
<evidence type="ECO:0000256" key="10">
    <source>
        <dbReference type="SAM" id="Phobius"/>
    </source>
</evidence>
<accession>A0ABQ7JC40</accession>
<dbReference type="EMBL" id="JADAQX010000211">
    <property type="protein sequence ID" value="KAF8821230.1"/>
    <property type="molecule type" value="Genomic_DNA"/>
</dbReference>
<evidence type="ECO:0000313" key="14">
    <source>
        <dbReference type="Proteomes" id="UP000823046"/>
    </source>
</evidence>
<dbReference type="PRINTS" id="PR00368">
    <property type="entry name" value="FADPNR"/>
</dbReference>
<dbReference type="InterPro" id="IPR016156">
    <property type="entry name" value="FAD/NAD-linked_Rdtase_dimer_sf"/>
</dbReference>
<keyword evidence="4 9" id="KW-0274">FAD</keyword>
<dbReference type="PANTHER" id="PTHR22912">
    <property type="entry name" value="DISULFIDE OXIDOREDUCTASE"/>
    <property type="match status" value="1"/>
</dbReference>
<keyword evidence="10" id="KW-0812">Transmembrane</keyword>
<dbReference type="Proteomes" id="UP000823046">
    <property type="component" value="Unassembled WGS sequence"/>
</dbReference>
<protein>
    <submittedName>
        <fullName evidence="13">Pyruvate dehydrogenase complex subunit PDH-E3I</fullName>
    </submittedName>
</protein>
<keyword evidence="7" id="KW-1015">Disulfide bond</keyword>
<comment type="similarity">
    <text evidence="2 9">Belongs to the class-I pyridine nucleotide-disulfide oxidoreductase family.</text>
</comment>
<dbReference type="SUPFAM" id="SSF51905">
    <property type="entry name" value="FAD/NAD(P)-binding domain"/>
    <property type="match status" value="1"/>
</dbReference>
<evidence type="ECO:0000256" key="1">
    <source>
        <dbReference type="ARBA" id="ARBA00001974"/>
    </source>
</evidence>
<evidence type="ECO:0000256" key="5">
    <source>
        <dbReference type="ARBA" id="ARBA00023002"/>
    </source>
</evidence>
<dbReference type="InterPro" id="IPR036188">
    <property type="entry name" value="FAD/NAD-bd_sf"/>
</dbReference>
<keyword evidence="5 9" id="KW-0560">Oxidoreductase</keyword>
<evidence type="ECO:0000313" key="13">
    <source>
        <dbReference type="EMBL" id="KAF8821230.1"/>
    </source>
</evidence>
<sequence>MSISARSQQGTCTATLPSLGGQFRCTQSHEWLLLKAITVLSFIIVSVITSLPTVSAVGPLYNSISRGASFPSSLPKCAETAPQAFPSAFLSTAASPVSSLPSFLQNSFAPSPASSLSMASSMTTPFDYDVAIIGGGVGGHGAALQAVTRGLKTVIFTGGDVGGTCVNRGCVPSKALLAAANHVRLLRNRKHLESFGISVDGPVNFDRKTIAGHAASLASKVRAGLTNSLKGHGIELVEEHATLVGPQTIQAGKTKIRAKDIILAPGSLPIVPRGIQVDGKTVFTSDSALLLEDIPEWVAIVGSGYIGLEFSDIFTALGSEVTFIEALPRIMPTFDTDIAKAAERLLIHTRPIDYRVGVFASEVLPGIRGKQPVTLRTIDSTTKHPVETLEVDACMVATGRSPNTKNLGLTSVGVETDRGFISVDDSMRVLPHKGSSTPLPHLYCIGDANGRMMLAHVASAQGISAIENCIGNQHTVNHEAIPAACFTHPEIAFVGLTEGQAKERAQKEGFSIGKAVSHFRANSKALAENEGGGIAKLIYRKDSHQLLGAHIIGMHASDLIQECANAMISQTSLKELAFNVHTHPTLSEVIEGAYKATVGMHTH</sequence>
<dbReference type="InterPro" id="IPR004099">
    <property type="entry name" value="Pyr_nucl-diS_OxRdtase_dimer"/>
</dbReference>
<evidence type="ECO:0000256" key="7">
    <source>
        <dbReference type="ARBA" id="ARBA00023157"/>
    </source>
</evidence>
<evidence type="ECO:0000256" key="2">
    <source>
        <dbReference type="ARBA" id="ARBA00007532"/>
    </source>
</evidence>
<keyword evidence="10" id="KW-0472">Membrane</keyword>
<dbReference type="PROSITE" id="PS00076">
    <property type="entry name" value="PYRIDINE_REDOX_1"/>
    <property type="match status" value="1"/>
</dbReference>
<evidence type="ECO:0000256" key="4">
    <source>
        <dbReference type="ARBA" id="ARBA00022827"/>
    </source>
</evidence>
<dbReference type="PANTHER" id="PTHR22912:SF151">
    <property type="entry name" value="DIHYDROLIPOYL DEHYDROGENASE, MITOCHONDRIAL"/>
    <property type="match status" value="1"/>
</dbReference>
<feature type="domain" description="Pyridine nucleotide-disulphide oxidoreductase dimerisation" evidence="11">
    <location>
        <begin position="481"/>
        <end position="592"/>
    </location>
</feature>
<keyword evidence="6" id="KW-0520">NAD</keyword>
<dbReference type="Gene3D" id="3.30.390.30">
    <property type="match status" value="1"/>
</dbReference>
<dbReference type="InterPro" id="IPR023753">
    <property type="entry name" value="FAD/NAD-binding_dom"/>
</dbReference>
<proteinExistence type="inferred from homology"/>
<gene>
    <name evidence="13" type="primary">PDHE3I</name>
    <name evidence="13" type="ORF">IE077_002298</name>
</gene>
<keyword evidence="14" id="KW-1185">Reference proteome</keyword>
<comment type="cofactor">
    <cofactor evidence="1">
        <name>FAD</name>
        <dbReference type="ChEBI" id="CHEBI:57692"/>
    </cofactor>
</comment>
<feature type="domain" description="FAD/NAD(P)-binding" evidence="12">
    <location>
        <begin position="128"/>
        <end position="462"/>
    </location>
</feature>
<keyword evidence="13" id="KW-0670">Pyruvate</keyword>
<dbReference type="Pfam" id="PF02852">
    <property type="entry name" value="Pyr_redox_dim"/>
    <property type="match status" value="1"/>
</dbReference>
<keyword evidence="3 9" id="KW-0285">Flavoprotein</keyword>
<dbReference type="InterPro" id="IPR012999">
    <property type="entry name" value="Pyr_OxRdtase_I_AS"/>
</dbReference>
<evidence type="ECO:0000256" key="6">
    <source>
        <dbReference type="ARBA" id="ARBA00023027"/>
    </source>
</evidence>
<dbReference type="Gene3D" id="3.50.50.60">
    <property type="entry name" value="FAD/NAD(P)-binding domain"/>
    <property type="match status" value="2"/>
</dbReference>
<evidence type="ECO:0000259" key="12">
    <source>
        <dbReference type="Pfam" id="PF07992"/>
    </source>
</evidence>
<evidence type="ECO:0000256" key="8">
    <source>
        <dbReference type="ARBA" id="ARBA00023284"/>
    </source>
</evidence>
<dbReference type="Pfam" id="PF07992">
    <property type="entry name" value="Pyr_redox_2"/>
    <property type="match status" value="1"/>
</dbReference>
<name>A0ABQ7JC40_9APIC</name>
<feature type="transmembrane region" description="Helical" evidence="10">
    <location>
        <begin position="32"/>
        <end position="51"/>
    </location>
</feature>